<sequence length="138" mass="15196">MLFLVVPYLLATPFFCSSVRADGPVSLDQMEDIAASVIAPRHSCFGYWDAATRIADELSCPSAVMNDFFCRVDLQVTATSYLPSCVNKFCSSNSIDVTWAVGIYTDYCTSAGYISTLLHRKHQKLPVNRTPTLAPQTT</sequence>
<dbReference type="AlphaFoldDB" id="C5FTW5"/>
<dbReference type="EMBL" id="DS995706">
    <property type="protein sequence ID" value="EEQ33349.1"/>
    <property type="molecule type" value="Genomic_DNA"/>
</dbReference>
<gene>
    <name evidence="2" type="ORF">MCYG_06168</name>
</gene>
<feature type="signal peptide" evidence="1">
    <location>
        <begin position="1"/>
        <end position="21"/>
    </location>
</feature>
<evidence type="ECO:0008006" key="4">
    <source>
        <dbReference type="Google" id="ProtNLM"/>
    </source>
</evidence>
<evidence type="ECO:0000256" key="1">
    <source>
        <dbReference type="SAM" id="SignalP"/>
    </source>
</evidence>
<name>C5FTW5_ARTOC</name>
<dbReference type="GeneID" id="9222443"/>
<dbReference type="STRING" id="554155.C5FTW5"/>
<evidence type="ECO:0000313" key="3">
    <source>
        <dbReference type="Proteomes" id="UP000002035"/>
    </source>
</evidence>
<accession>C5FTW5</accession>
<evidence type="ECO:0000313" key="2">
    <source>
        <dbReference type="EMBL" id="EEQ33349.1"/>
    </source>
</evidence>
<protein>
    <recommendedName>
        <fullName evidence="4">Extracellular membrane protein CFEM domain-containing protein</fullName>
    </recommendedName>
</protein>
<keyword evidence="3" id="KW-1185">Reference proteome</keyword>
<dbReference type="eggNOG" id="ENOG502STAA">
    <property type="taxonomic scope" value="Eukaryota"/>
</dbReference>
<keyword evidence="1" id="KW-0732">Signal</keyword>
<dbReference type="OrthoDB" id="5421290at2759"/>
<reference evidence="3" key="1">
    <citation type="journal article" date="2012" name="MBio">
        <title>Comparative genome analysis of Trichophyton rubrum and related dermatophytes reveals candidate genes involved in infection.</title>
        <authorList>
            <person name="Martinez D.A."/>
            <person name="Oliver B.G."/>
            <person name="Graeser Y."/>
            <person name="Goldberg J.M."/>
            <person name="Li W."/>
            <person name="Martinez-Rossi N.M."/>
            <person name="Monod M."/>
            <person name="Shelest E."/>
            <person name="Barton R.C."/>
            <person name="Birch E."/>
            <person name="Brakhage A.A."/>
            <person name="Chen Z."/>
            <person name="Gurr S.J."/>
            <person name="Heiman D."/>
            <person name="Heitman J."/>
            <person name="Kosti I."/>
            <person name="Rossi A."/>
            <person name="Saif S."/>
            <person name="Samalova M."/>
            <person name="Saunders C.W."/>
            <person name="Shea T."/>
            <person name="Summerbell R.C."/>
            <person name="Xu J."/>
            <person name="Young S."/>
            <person name="Zeng Q."/>
            <person name="Birren B.W."/>
            <person name="Cuomo C.A."/>
            <person name="White T.C."/>
        </authorList>
    </citation>
    <scope>NUCLEOTIDE SEQUENCE [LARGE SCALE GENOMIC DNA]</scope>
    <source>
        <strain evidence="3">ATCC MYA-4605 / CBS 113480</strain>
    </source>
</reference>
<dbReference type="HOGENOM" id="CLU_1854776_0_0_1"/>
<dbReference type="Proteomes" id="UP000002035">
    <property type="component" value="Unassembled WGS sequence"/>
</dbReference>
<proteinExistence type="predicted"/>
<dbReference type="VEuPathDB" id="FungiDB:MCYG_06168"/>
<feature type="chain" id="PRO_5002949674" description="Extracellular membrane protein CFEM domain-containing protein" evidence="1">
    <location>
        <begin position="22"/>
        <end position="138"/>
    </location>
</feature>
<dbReference type="RefSeq" id="XP_002844204.1">
    <property type="nucleotide sequence ID" value="XM_002844158.1"/>
</dbReference>
<organism evidence="2 3">
    <name type="scientific">Arthroderma otae (strain ATCC MYA-4605 / CBS 113480)</name>
    <name type="common">Microsporum canis</name>
    <dbReference type="NCBI Taxonomy" id="554155"/>
    <lineage>
        <taxon>Eukaryota</taxon>
        <taxon>Fungi</taxon>
        <taxon>Dikarya</taxon>
        <taxon>Ascomycota</taxon>
        <taxon>Pezizomycotina</taxon>
        <taxon>Eurotiomycetes</taxon>
        <taxon>Eurotiomycetidae</taxon>
        <taxon>Onygenales</taxon>
        <taxon>Arthrodermataceae</taxon>
        <taxon>Microsporum</taxon>
    </lineage>
</organism>